<evidence type="ECO:0000256" key="6">
    <source>
        <dbReference type="ARBA" id="ARBA00023033"/>
    </source>
</evidence>
<evidence type="ECO:0000259" key="9">
    <source>
        <dbReference type="Pfam" id="PF01494"/>
    </source>
</evidence>
<dbReference type="InterPro" id="IPR050493">
    <property type="entry name" value="FAD-dep_Monooxygenase_BioMet"/>
</dbReference>
<dbReference type="SUPFAM" id="SSF54373">
    <property type="entry name" value="FAD-linked reductases, C-terminal domain"/>
    <property type="match status" value="1"/>
</dbReference>
<evidence type="ECO:0000256" key="5">
    <source>
        <dbReference type="ARBA" id="ARBA00023002"/>
    </source>
</evidence>
<feature type="compositionally biased region" description="Basic and acidic residues" evidence="7">
    <location>
        <begin position="330"/>
        <end position="344"/>
    </location>
</feature>
<dbReference type="GO" id="GO:0004497">
    <property type="term" value="F:monooxygenase activity"/>
    <property type="evidence" value="ECO:0007669"/>
    <property type="project" value="UniProtKB-KW"/>
</dbReference>
<dbReference type="SUPFAM" id="SSF51905">
    <property type="entry name" value="FAD/NAD(P)-binding domain"/>
    <property type="match status" value="1"/>
</dbReference>
<evidence type="ECO:0000256" key="3">
    <source>
        <dbReference type="ARBA" id="ARBA00022630"/>
    </source>
</evidence>
<keyword evidence="8" id="KW-1133">Transmembrane helix</keyword>
<dbReference type="InterPro" id="IPR002938">
    <property type="entry name" value="FAD-bd"/>
</dbReference>
<dbReference type="STRING" id="37992.A0A4Z0YMC5"/>
<keyword evidence="8" id="KW-0812">Transmembrane</keyword>
<keyword evidence="8" id="KW-0472">Membrane</keyword>
<evidence type="ECO:0000256" key="1">
    <source>
        <dbReference type="ARBA" id="ARBA00005179"/>
    </source>
</evidence>
<keyword evidence="4" id="KW-0274">FAD</keyword>
<comment type="pathway">
    <text evidence="1">Secondary metabolite biosynthesis.</text>
</comment>
<protein>
    <recommendedName>
        <fullName evidence="9">FAD-binding domain-containing protein</fullName>
    </recommendedName>
</protein>
<dbReference type="PRINTS" id="PR00420">
    <property type="entry name" value="RNGMNOXGNASE"/>
</dbReference>
<evidence type="ECO:0000256" key="2">
    <source>
        <dbReference type="ARBA" id="ARBA00007992"/>
    </source>
</evidence>
<feature type="domain" description="FAD-binding" evidence="9">
    <location>
        <begin position="26"/>
        <end position="151"/>
    </location>
</feature>
<proteinExistence type="inferred from homology"/>
<dbReference type="AlphaFoldDB" id="A0A4Z0YMC5"/>
<feature type="domain" description="FAD-binding" evidence="9">
    <location>
        <begin position="255"/>
        <end position="296"/>
    </location>
</feature>
<dbReference type="PANTHER" id="PTHR13789">
    <property type="entry name" value="MONOOXYGENASE"/>
    <property type="match status" value="1"/>
</dbReference>
<feature type="transmembrane region" description="Helical" evidence="8">
    <location>
        <begin position="178"/>
        <end position="198"/>
    </location>
</feature>
<sequence length="393" mass="43694">MRGSISMDSQYNDSGFSERRAVRPFSVIVIGAGVGGLAIGLCMRKTGHNVQRRREITEVGAGIQIAPNASRILRRFGVLEETMKYATVLEQNSLRRWKDNEELGSIPLVPDVEDHFGAPLAVIHRADLQRILLNAARGCGCKILRGHEVVDTDEQFLPYVNLSILYTRRTSNGAASHVTLLGGFLCAAVNTLYNVVLVRKADKEKPRKTSWTTHGEKEEIVEHCRGWCPVIQALIRHAPSSGIMETPMNILRPLPTWVKGQMALAGDACHYMKPYVAQGAAAAIEDAGTLAMIFTCTDNIELGLEMYQLIRKDRSEIIQASATNTGHTLHLPDGEEQERRDDSIRAASRGVGANPDQWSDKKTREFMWQVDVMAETINRFESLTREVGTNKEK</sequence>
<keyword evidence="11" id="KW-1185">Reference proteome</keyword>
<evidence type="ECO:0000313" key="10">
    <source>
        <dbReference type="EMBL" id="TGJ81208.1"/>
    </source>
</evidence>
<comment type="similarity">
    <text evidence="2">Belongs to the paxM FAD-dependent monooxygenase family.</text>
</comment>
<feature type="transmembrane region" description="Helical" evidence="8">
    <location>
        <begin position="21"/>
        <end position="41"/>
    </location>
</feature>
<evidence type="ECO:0000313" key="11">
    <source>
        <dbReference type="Proteomes" id="UP000297716"/>
    </source>
</evidence>
<name>A0A4Z0YMC5_9PEZI</name>
<dbReference type="Pfam" id="PF01494">
    <property type="entry name" value="FAD_binding_3"/>
    <property type="match status" value="2"/>
</dbReference>
<dbReference type="EMBL" id="SKBN01000180">
    <property type="protein sequence ID" value="TGJ81208.1"/>
    <property type="molecule type" value="Genomic_DNA"/>
</dbReference>
<accession>A0A4Z0YMC5</accession>
<evidence type="ECO:0000256" key="4">
    <source>
        <dbReference type="ARBA" id="ARBA00022827"/>
    </source>
</evidence>
<evidence type="ECO:0000256" key="7">
    <source>
        <dbReference type="SAM" id="MobiDB-lite"/>
    </source>
</evidence>
<keyword evidence="3" id="KW-0285">Flavoprotein</keyword>
<dbReference type="PANTHER" id="PTHR13789:SF307">
    <property type="entry name" value="HYDROXYLASE, PUTATIVE (AFU_ORTHOLOGUE AFUA_2G04330)-RELATED"/>
    <property type="match status" value="1"/>
</dbReference>
<dbReference type="InterPro" id="IPR036188">
    <property type="entry name" value="FAD/NAD-bd_sf"/>
</dbReference>
<dbReference type="Gene3D" id="3.50.50.60">
    <property type="entry name" value="FAD/NAD(P)-binding domain"/>
    <property type="match status" value="2"/>
</dbReference>
<keyword evidence="6" id="KW-0503">Monooxygenase</keyword>
<reference evidence="10 11" key="1">
    <citation type="submission" date="2019-03" db="EMBL/GenBank/DDBJ databases">
        <title>Draft genome sequence of Xylaria hypoxylon DSM 108379, a ubiquitous saprotrophic-parasitic fungi on hardwood.</title>
        <authorList>
            <person name="Buettner E."/>
            <person name="Leonhardt S."/>
            <person name="Gebauer A.M."/>
            <person name="Liers C."/>
            <person name="Hofrichter M."/>
            <person name="Kellner H."/>
        </authorList>
    </citation>
    <scope>NUCLEOTIDE SEQUENCE [LARGE SCALE GENOMIC DNA]</scope>
    <source>
        <strain evidence="10 11">DSM 108379</strain>
    </source>
</reference>
<dbReference type="OrthoDB" id="1878542at2759"/>
<keyword evidence="5" id="KW-0560">Oxidoreductase</keyword>
<feature type="region of interest" description="Disordered" evidence="7">
    <location>
        <begin position="322"/>
        <end position="360"/>
    </location>
</feature>
<dbReference type="Proteomes" id="UP000297716">
    <property type="component" value="Unassembled WGS sequence"/>
</dbReference>
<comment type="caution">
    <text evidence="10">The sequence shown here is derived from an EMBL/GenBank/DDBJ whole genome shotgun (WGS) entry which is preliminary data.</text>
</comment>
<dbReference type="GO" id="GO:0071949">
    <property type="term" value="F:FAD binding"/>
    <property type="evidence" value="ECO:0007669"/>
    <property type="project" value="InterPro"/>
</dbReference>
<evidence type="ECO:0000256" key="8">
    <source>
        <dbReference type="SAM" id="Phobius"/>
    </source>
</evidence>
<organism evidence="10 11">
    <name type="scientific">Xylaria hypoxylon</name>
    <dbReference type="NCBI Taxonomy" id="37992"/>
    <lineage>
        <taxon>Eukaryota</taxon>
        <taxon>Fungi</taxon>
        <taxon>Dikarya</taxon>
        <taxon>Ascomycota</taxon>
        <taxon>Pezizomycotina</taxon>
        <taxon>Sordariomycetes</taxon>
        <taxon>Xylariomycetidae</taxon>
        <taxon>Xylariales</taxon>
        <taxon>Xylariaceae</taxon>
        <taxon>Xylaria</taxon>
    </lineage>
</organism>
<gene>
    <name evidence="10" type="ORF">E0Z10_g7558</name>
</gene>